<organism evidence="2 3">
    <name type="scientific">Magnetospirillum gryphiswaldense (strain DSM 6361 / JCM 21280 / NBRC 15271 / MSR-1)</name>
    <dbReference type="NCBI Taxonomy" id="431944"/>
    <lineage>
        <taxon>Bacteria</taxon>
        <taxon>Pseudomonadati</taxon>
        <taxon>Pseudomonadota</taxon>
        <taxon>Alphaproteobacteria</taxon>
        <taxon>Rhodospirillales</taxon>
        <taxon>Rhodospirillaceae</taxon>
        <taxon>Magnetospirillum</taxon>
    </lineage>
</organism>
<dbReference type="EMBL" id="HG794546">
    <property type="protein sequence ID" value="CDK98559.1"/>
    <property type="molecule type" value="Genomic_DNA"/>
</dbReference>
<dbReference type="KEGG" id="mgy:MGMSRv2__1344"/>
<name>V6EZC9_MAGGM</name>
<keyword evidence="1" id="KW-0812">Transmembrane</keyword>
<sequence length="36" mass="3859">MAVNDNRGPLGQRLKKAGFVALLAIMAAAIVWMETT</sequence>
<keyword evidence="1" id="KW-1133">Transmembrane helix</keyword>
<proteinExistence type="predicted"/>
<reference evidence="2 3" key="1">
    <citation type="journal article" date="2014" name="Genome Announc.">
        <title>Complete genome sequence of Magnetospirillum gryphiswaldense MSR-1.</title>
        <authorList>
            <person name="Wang X."/>
            <person name="Wang Q."/>
            <person name="Zhang W."/>
            <person name="Wang Y."/>
            <person name="Li L."/>
            <person name="Wen T."/>
            <person name="Zhang T."/>
            <person name="Zhang Y."/>
            <person name="Xu J."/>
            <person name="Hu J."/>
            <person name="Li S."/>
            <person name="Liu L."/>
            <person name="Liu J."/>
            <person name="Jiang W."/>
            <person name="Tian J."/>
            <person name="Li Y."/>
            <person name="Schuler D."/>
            <person name="Wang L."/>
            <person name="Li J."/>
        </authorList>
    </citation>
    <scope>NUCLEOTIDE SEQUENCE [LARGE SCALE GENOMIC DNA]</scope>
    <source>
        <strain evidence="3">DSM 6361 / JCM 21280 / NBRC 15271 / MSR-1</strain>
    </source>
</reference>
<evidence type="ECO:0000313" key="2">
    <source>
        <dbReference type="EMBL" id="CDK98559.1"/>
    </source>
</evidence>
<evidence type="ECO:0000313" key="3">
    <source>
        <dbReference type="Proteomes" id="UP000018922"/>
    </source>
</evidence>
<keyword evidence="1" id="KW-0472">Membrane</keyword>
<protein>
    <submittedName>
        <fullName evidence="2">Uncharacterized protein</fullName>
    </submittedName>
</protein>
<accession>V6EZC9</accession>
<gene>
    <name evidence="2" type="ordered locus">MGMSRv2__1344</name>
</gene>
<feature type="transmembrane region" description="Helical" evidence="1">
    <location>
        <begin position="17"/>
        <end position="33"/>
    </location>
</feature>
<evidence type="ECO:0000256" key="1">
    <source>
        <dbReference type="SAM" id="Phobius"/>
    </source>
</evidence>
<dbReference type="HOGENOM" id="CLU_3356939_0_0_5"/>
<dbReference type="Proteomes" id="UP000018922">
    <property type="component" value="Chromosome I"/>
</dbReference>
<dbReference type="AlphaFoldDB" id="V6EZC9"/>
<dbReference type="STRING" id="1430440.MGMSRv2__1344"/>
<keyword evidence="3" id="KW-1185">Reference proteome</keyword>